<protein>
    <submittedName>
        <fullName evidence="2">Uncharacterized protein</fullName>
    </submittedName>
</protein>
<gene>
    <name evidence="2" type="ORF">M440DRAFT_1389089</name>
</gene>
<feature type="compositionally biased region" description="Basic and acidic residues" evidence="1">
    <location>
        <begin position="19"/>
        <end position="28"/>
    </location>
</feature>
<accession>A0A2T4CBS6</accession>
<sequence length="269" mass="29577">MENQNLHEDAPSRDSSISLEDHNGRFPRSDLYTAHQQPRVAYGPVTQEPFLMIPLDFPSTYSGDDPSAAGEPLDASVASSSLSVLRLERYLAEEQSYERLPLGVPPLGSNRATVKRYLDEITQNIDGNDASQAAATRGTTTDCGDRCSRRSTTFSVSSSSAESSGLVGAHESKAALCDSSNMMPSLAGIGETDMARFKLEQASADSESHDDGLDLEEGLLGAGQILMTEGHERHDRWRVGKRARVKRSVRRRRRREELHKDKADAMPER</sequence>
<evidence type="ECO:0000313" key="2">
    <source>
        <dbReference type="EMBL" id="PTB79000.1"/>
    </source>
</evidence>
<dbReference type="OrthoDB" id="4896505at2759"/>
<dbReference type="Proteomes" id="UP000240760">
    <property type="component" value="Unassembled WGS sequence"/>
</dbReference>
<keyword evidence="3" id="KW-1185">Reference proteome</keyword>
<feature type="compositionally biased region" description="Basic and acidic residues" evidence="1">
    <location>
        <begin position="1"/>
        <end position="12"/>
    </location>
</feature>
<feature type="compositionally biased region" description="Basic and acidic residues" evidence="1">
    <location>
        <begin position="255"/>
        <end position="269"/>
    </location>
</feature>
<reference evidence="2 3" key="1">
    <citation type="submission" date="2016-07" db="EMBL/GenBank/DDBJ databases">
        <title>Multiple horizontal gene transfer events from other fungi enriched the ability of initially mycotrophic Trichoderma (Ascomycota) to feed on dead plant biomass.</title>
        <authorList>
            <consortium name="DOE Joint Genome Institute"/>
            <person name="Aerts A."/>
            <person name="Atanasova L."/>
            <person name="Chenthamara K."/>
            <person name="Zhang J."/>
            <person name="Grujic M."/>
            <person name="Henrissat B."/>
            <person name="Kuo A."/>
            <person name="Salamov A."/>
            <person name="Lipzen A."/>
            <person name="Labutti K."/>
            <person name="Barry K."/>
            <person name="Miao Y."/>
            <person name="Rahimi M.J."/>
            <person name="Shen Q."/>
            <person name="Grigoriev I.V."/>
            <person name="Kubicek C.P."/>
            <person name="Druzhinina I.S."/>
        </authorList>
    </citation>
    <scope>NUCLEOTIDE SEQUENCE [LARGE SCALE GENOMIC DNA]</scope>
    <source>
        <strain evidence="2 3">ATCC 18648</strain>
    </source>
</reference>
<dbReference type="AlphaFoldDB" id="A0A2T4CBS6"/>
<dbReference type="EMBL" id="KZ679128">
    <property type="protein sequence ID" value="PTB79000.1"/>
    <property type="molecule type" value="Genomic_DNA"/>
</dbReference>
<organism evidence="2 3">
    <name type="scientific">Trichoderma longibrachiatum ATCC 18648</name>
    <dbReference type="NCBI Taxonomy" id="983965"/>
    <lineage>
        <taxon>Eukaryota</taxon>
        <taxon>Fungi</taxon>
        <taxon>Dikarya</taxon>
        <taxon>Ascomycota</taxon>
        <taxon>Pezizomycotina</taxon>
        <taxon>Sordariomycetes</taxon>
        <taxon>Hypocreomycetidae</taxon>
        <taxon>Hypocreales</taxon>
        <taxon>Hypocreaceae</taxon>
        <taxon>Trichoderma</taxon>
    </lineage>
</organism>
<name>A0A2T4CBS6_TRILO</name>
<evidence type="ECO:0000256" key="1">
    <source>
        <dbReference type="SAM" id="MobiDB-lite"/>
    </source>
</evidence>
<evidence type="ECO:0000313" key="3">
    <source>
        <dbReference type="Proteomes" id="UP000240760"/>
    </source>
</evidence>
<feature type="region of interest" description="Disordered" evidence="1">
    <location>
        <begin position="1"/>
        <end position="32"/>
    </location>
</feature>
<feature type="compositionally biased region" description="Basic residues" evidence="1">
    <location>
        <begin position="243"/>
        <end position="254"/>
    </location>
</feature>
<feature type="region of interest" description="Disordered" evidence="1">
    <location>
        <begin position="243"/>
        <end position="269"/>
    </location>
</feature>
<proteinExistence type="predicted"/>